<reference evidence="2" key="1">
    <citation type="submission" date="2023-03" db="EMBL/GenBank/DDBJ databases">
        <authorList>
            <person name="Julca I."/>
        </authorList>
    </citation>
    <scope>NUCLEOTIDE SEQUENCE</scope>
</reference>
<organism evidence="2 3">
    <name type="scientific">Oldenlandia corymbosa var. corymbosa</name>
    <dbReference type="NCBI Taxonomy" id="529605"/>
    <lineage>
        <taxon>Eukaryota</taxon>
        <taxon>Viridiplantae</taxon>
        <taxon>Streptophyta</taxon>
        <taxon>Embryophyta</taxon>
        <taxon>Tracheophyta</taxon>
        <taxon>Spermatophyta</taxon>
        <taxon>Magnoliopsida</taxon>
        <taxon>eudicotyledons</taxon>
        <taxon>Gunneridae</taxon>
        <taxon>Pentapetalae</taxon>
        <taxon>asterids</taxon>
        <taxon>lamiids</taxon>
        <taxon>Gentianales</taxon>
        <taxon>Rubiaceae</taxon>
        <taxon>Rubioideae</taxon>
        <taxon>Spermacoceae</taxon>
        <taxon>Hedyotis-Oldenlandia complex</taxon>
        <taxon>Oldenlandia</taxon>
    </lineage>
</organism>
<dbReference type="AlphaFoldDB" id="A0AAV1CQN7"/>
<evidence type="ECO:0000313" key="2">
    <source>
        <dbReference type="EMBL" id="CAI9096913.1"/>
    </source>
</evidence>
<dbReference type="Proteomes" id="UP001161247">
    <property type="component" value="Chromosome 2"/>
</dbReference>
<gene>
    <name evidence="2" type="ORF">OLC1_LOCUS7543</name>
</gene>
<accession>A0AAV1CQN7</accession>
<dbReference type="Gene3D" id="1.25.40.10">
    <property type="entry name" value="Tetratricopeptide repeat domain"/>
    <property type="match status" value="2"/>
</dbReference>
<sequence length="335" mass="37509">MESTVAMAVSLHSIKIKSTPNPFSPFPIFKTPSFTPLPTKIFAIKACSASSSSSTSSTPNPVVSTLRTSAAALIFSAAVFGRAAQLPARAEPPPNLTQEIDESQIESTTEKIPEVVKEKENSPFTQFLESNSEAVEALSSLLQKKLEAGEDEEGLKILRKLCSAQPDNLQWKFLMARLLNEMGNAQEARLVFEDILSVNPLSFEALFENAILMDRCGEGEAVLKRLEEALKIADEENKVKEARDVRFIMAQVQFLQKNVDEALKSYDELEKEDPKDFRPYFCKGMIFSLLDRNEEAREQFAMYKKLSPKKFEVEGYLRTPLSKMKLFGTGEDDEN</sequence>
<keyword evidence="1" id="KW-0175">Coiled coil</keyword>
<evidence type="ECO:0000256" key="1">
    <source>
        <dbReference type="SAM" id="Coils"/>
    </source>
</evidence>
<feature type="coiled-coil region" evidence="1">
    <location>
        <begin position="223"/>
        <end position="272"/>
    </location>
</feature>
<proteinExistence type="predicted"/>
<dbReference type="EMBL" id="OX459119">
    <property type="protein sequence ID" value="CAI9096913.1"/>
    <property type="molecule type" value="Genomic_DNA"/>
</dbReference>
<dbReference type="SUPFAM" id="SSF48452">
    <property type="entry name" value="TPR-like"/>
    <property type="match status" value="1"/>
</dbReference>
<dbReference type="Pfam" id="PF13432">
    <property type="entry name" value="TPR_16"/>
    <property type="match status" value="1"/>
</dbReference>
<dbReference type="InterPro" id="IPR011990">
    <property type="entry name" value="TPR-like_helical_dom_sf"/>
</dbReference>
<evidence type="ECO:0000313" key="3">
    <source>
        <dbReference type="Proteomes" id="UP001161247"/>
    </source>
</evidence>
<keyword evidence="3" id="KW-1185">Reference proteome</keyword>
<protein>
    <submittedName>
        <fullName evidence="2">OLC1v1033175C1</fullName>
    </submittedName>
</protein>
<name>A0AAV1CQN7_OLDCO</name>